<feature type="compositionally biased region" description="Low complexity" evidence="1">
    <location>
        <begin position="97"/>
        <end position="111"/>
    </location>
</feature>
<feature type="compositionally biased region" description="Low complexity" evidence="1">
    <location>
        <begin position="579"/>
        <end position="595"/>
    </location>
</feature>
<proteinExistence type="predicted"/>
<feature type="compositionally biased region" description="Basic residues" evidence="1">
    <location>
        <begin position="475"/>
        <end position="488"/>
    </location>
</feature>
<organism evidence="2">
    <name type="scientific">uncultured Phycisphaerae bacterium</name>
    <dbReference type="NCBI Taxonomy" id="904963"/>
    <lineage>
        <taxon>Bacteria</taxon>
        <taxon>Pseudomonadati</taxon>
        <taxon>Planctomycetota</taxon>
        <taxon>Phycisphaerae</taxon>
        <taxon>environmental samples</taxon>
    </lineage>
</organism>
<feature type="compositionally biased region" description="Basic and acidic residues" evidence="1">
    <location>
        <begin position="194"/>
        <end position="210"/>
    </location>
</feature>
<evidence type="ECO:0000313" key="2">
    <source>
        <dbReference type="EMBL" id="CAA9375310.1"/>
    </source>
</evidence>
<feature type="compositionally biased region" description="Basic and acidic residues" evidence="1">
    <location>
        <begin position="262"/>
        <end position="277"/>
    </location>
</feature>
<protein>
    <submittedName>
        <fullName evidence="2">Uncharacterized protein</fullName>
    </submittedName>
</protein>
<feature type="compositionally biased region" description="Basic residues" evidence="1">
    <location>
        <begin position="8"/>
        <end position="28"/>
    </location>
</feature>
<reference evidence="2" key="1">
    <citation type="submission" date="2020-02" db="EMBL/GenBank/DDBJ databases">
        <authorList>
            <person name="Meier V. D."/>
        </authorList>
    </citation>
    <scope>NUCLEOTIDE SEQUENCE</scope>
    <source>
        <strain evidence="2">AVDCRST_MAG64</strain>
    </source>
</reference>
<feature type="compositionally biased region" description="Basic residues" evidence="1">
    <location>
        <begin position="36"/>
        <end position="45"/>
    </location>
</feature>
<accession>A0A6J4N1J2</accession>
<feature type="compositionally biased region" description="Low complexity" evidence="1">
    <location>
        <begin position="249"/>
        <end position="260"/>
    </location>
</feature>
<feature type="compositionally biased region" description="Basic and acidic residues" evidence="1">
    <location>
        <begin position="493"/>
        <end position="502"/>
    </location>
</feature>
<feature type="compositionally biased region" description="Basic and acidic residues" evidence="1">
    <location>
        <begin position="454"/>
        <end position="474"/>
    </location>
</feature>
<feature type="compositionally biased region" description="Basic residues" evidence="1">
    <location>
        <begin position="408"/>
        <end position="417"/>
    </location>
</feature>
<feature type="compositionally biased region" description="Basic residues" evidence="1">
    <location>
        <begin position="302"/>
        <end position="315"/>
    </location>
</feature>
<name>A0A6J4N1J2_9BACT</name>
<feature type="non-terminal residue" evidence="2">
    <location>
        <position position="619"/>
    </location>
</feature>
<dbReference type="EMBL" id="CADCUQ010000064">
    <property type="protein sequence ID" value="CAA9375310.1"/>
    <property type="molecule type" value="Genomic_DNA"/>
</dbReference>
<evidence type="ECO:0000256" key="1">
    <source>
        <dbReference type="SAM" id="MobiDB-lite"/>
    </source>
</evidence>
<gene>
    <name evidence="2" type="ORF">AVDCRST_MAG64-278</name>
</gene>
<feature type="non-terminal residue" evidence="2">
    <location>
        <position position="1"/>
    </location>
</feature>
<dbReference type="AlphaFoldDB" id="A0A6J4N1J2"/>
<feature type="compositionally biased region" description="Low complexity" evidence="1">
    <location>
        <begin position="148"/>
        <end position="161"/>
    </location>
</feature>
<sequence length="619" mass="68493">APASSAHPVRRHRRRPRARGTAGARRRAGAAEVRRVPRRAHRGQAPHRAAGQARERPDPQRRPPVVARRRGAAAGADPKPDRRALVRRDGEGRRAARAAVGRRGVLPASSPRPDRPHPDARAAAGVRRQQRPGKTRRADRRADRQPRVGRALGLLVRRPVPQLRQPHRQARHQALRRVVPRGPEGRPPVRPRGHRDADRVGAEQRLDARRRPGGVPGAVARPGRDDVLRPLRGHRRRGARAVRPHLPRRQLPVRLVPRRQGVPREGEPRPRPEEARRPVAHGRVLRADARAHRAVPGPLHDHRGRHGLRRQRRQLGAHAPPRRGRDADVPAHRRGRRPGQAAAAAIRAHDDVAPAVRAGDGQPDLETVLRARHRRPGRLVRPGPPGPGQPAARPVDRAADQPPAARGARARLRRRRLPPQAPHADDHAVQRVPALLPLRRRVEGGLHPLLRPALRADADRRAAPRRDQPGDRRVRQLRPARHGLRHRTAAGEVLDRSPDAGRDRRRRGQGAAAHVRPVQPRTVRPAARGVDPPGDDADEQPVREQARAGRERQPGRAVGEVGQVERRGRRRALPRHAQPPAARGRTGPGGLLARRGPPEGRGRFAVGVAEQAGFRVQLL</sequence>
<feature type="compositionally biased region" description="Basic and acidic residues" evidence="1">
    <location>
        <begin position="540"/>
        <end position="554"/>
    </location>
</feature>
<feature type="region of interest" description="Disordered" evidence="1">
    <location>
        <begin position="1"/>
        <end position="431"/>
    </location>
</feature>
<feature type="compositionally biased region" description="Basic and acidic residues" evidence="1">
    <location>
        <begin position="78"/>
        <end position="94"/>
    </location>
</feature>
<feature type="compositionally biased region" description="Basic residues" evidence="1">
    <location>
        <begin position="165"/>
        <end position="179"/>
    </location>
</feature>
<feature type="region of interest" description="Disordered" evidence="1">
    <location>
        <begin position="453"/>
        <end position="602"/>
    </location>
</feature>
<feature type="compositionally biased region" description="Basic residues" evidence="1">
    <location>
        <begin position="231"/>
        <end position="248"/>
    </location>
</feature>
<feature type="compositionally biased region" description="Basic residues" evidence="1">
    <location>
        <begin position="128"/>
        <end position="139"/>
    </location>
</feature>